<dbReference type="AlphaFoldDB" id="A0A2S5IUD6"/>
<organism evidence="1 2">
    <name type="scientific">Arthrobacter pityocampae</name>
    <dbReference type="NCBI Taxonomy" id="547334"/>
    <lineage>
        <taxon>Bacteria</taxon>
        <taxon>Bacillati</taxon>
        <taxon>Actinomycetota</taxon>
        <taxon>Actinomycetes</taxon>
        <taxon>Micrococcales</taxon>
        <taxon>Micrococcaceae</taxon>
        <taxon>Arthrobacter</taxon>
    </lineage>
</organism>
<accession>A0A2S5IUD6</accession>
<dbReference type="InterPro" id="IPR011335">
    <property type="entry name" value="Restrct_endonuc-II-like"/>
</dbReference>
<reference evidence="1 2" key="1">
    <citation type="journal article" date="2014" name="Int. J. Syst. Evol. Microbiol.">
        <title>Arthrobacter pityocampae sp. nov., isolated from Thaumetopoea pityocampa (Lep., Thaumetopoeidae).</title>
        <authorList>
            <person name="Ince I.A."/>
            <person name="Demirbag Z."/>
            <person name="Kati H."/>
        </authorList>
    </citation>
    <scope>NUCLEOTIDE SEQUENCE [LARGE SCALE GENOMIC DNA]</scope>
    <source>
        <strain evidence="1 2">Tp2</strain>
    </source>
</reference>
<name>A0A2S5IUD6_9MICC</name>
<dbReference type="Proteomes" id="UP000239297">
    <property type="component" value="Unassembled WGS sequence"/>
</dbReference>
<dbReference type="OrthoDB" id="5517693at2"/>
<dbReference type="SUPFAM" id="SSF52980">
    <property type="entry name" value="Restriction endonuclease-like"/>
    <property type="match status" value="1"/>
</dbReference>
<dbReference type="EMBL" id="PRKW01000006">
    <property type="protein sequence ID" value="PPB48192.1"/>
    <property type="molecule type" value="Genomic_DNA"/>
</dbReference>
<sequence length="312" mass="34535">MTARLSPTKTLWRYRELLDEGLSRQHVHHLVGSGELRRLRKNCYVPEAQWSGLSTVERLVLQAQAHQHSLVGRDTVGHVYSHETAAVLHGLDLWRPGNDVHVTQPTRTSNASHGADVRNHSAHLAADDVVLLQGLPVTSLLRTAIDCARTLPFDKALIVADQCMARGVTRGAALTAVDLLGPAAGVGRASAVLTAADPLAESPGETLTRSRLLRFGLPRAVSQVEVSTRLGCYRLDFAWPDLLVGLEFDGRVKYLGTEATDEVLYEERRRERALVEEGWTILRIEWSDLFREAELEARLRATLRRVASRLAA</sequence>
<protein>
    <recommendedName>
        <fullName evidence="3">DUF559 domain-containing protein</fullName>
    </recommendedName>
</protein>
<gene>
    <name evidence="1" type="ORF">C4K88_14570</name>
</gene>
<dbReference type="RefSeq" id="WP_104122358.1">
    <property type="nucleotide sequence ID" value="NZ_PRKW01000006.1"/>
</dbReference>
<evidence type="ECO:0008006" key="3">
    <source>
        <dbReference type="Google" id="ProtNLM"/>
    </source>
</evidence>
<keyword evidence="2" id="KW-1185">Reference proteome</keyword>
<comment type="caution">
    <text evidence="1">The sequence shown here is derived from an EMBL/GenBank/DDBJ whole genome shotgun (WGS) entry which is preliminary data.</text>
</comment>
<proteinExistence type="predicted"/>
<evidence type="ECO:0000313" key="2">
    <source>
        <dbReference type="Proteomes" id="UP000239297"/>
    </source>
</evidence>
<evidence type="ECO:0000313" key="1">
    <source>
        <dbReference type="EMBL" id="PPB48192.1"/>
    </source>
</evidence>